<evidence type="ECO:0000313" key="1">
    <source>
        <dbReference type="Proteomes" id="UP000887580"/>
    </source>
</evidence>
<proteinExistence type="predicted"/>
<organism evidence="1 2">
    <name type="scientific">Panagrolaimus sp. PS1159</name>
    <dbReference type="NCBI Taxonomy" id="55785"/>
    <lineage>
        <taxon>Eukaryota</taxon>
        <taxon>Metazoa</taxon>
        <taxon>Ecdysozoa</taxon>
        <taxon>Nematoda</taxon>
        <taxon>Chromadorea</taxon>
        <taxon>Rhabditida</taxon>
        <taxon>Tylenchina</taxon>
        <taxon>Panagrolaimomorpha</taxon>
        <taxon>Panagrolaimoidea</taxon>
        <taxon>Panagrolaimidae</taxon>
        <taxon>Panagrolaimus</taxon>
    </lineage>
</organism>
<dbReference type="WBParaSite" id="PS1159_v2.g2158.t1">
    <property type="protein sequence ID" value="PS1159_v2.g2158.t1"/>
    <property type="gene ID" value="PS1159_v2.g2158"/>
</dbReference>
<protein>
    <submittedName>
        <fullName evidence="2">DUF38 domain-containing protein</fullName>
    </submittedName>
</protein>
<dbReference type="Proteomes" id="UP000887580">
    <property type="component" value="Unplaced"/>
</dbReference>
<sequence>MKSFPLQKLNPLILQRFVDLCHPDDSMELAKSNKQMNLMVKKSGYKIVSSLGIHGKELPWNVQQFEPPRFPCEYGNLTVSLQDSNAKTFIEKLIVDDKLGIYNIKNGELKELTNLGLFWKCRSIFVFGSMLSQDEFNLLFRFKEELEVAEFQQVSINPPIKFSDTLELLKGCKHIHLEISNMIYSDDPMGDLISWQRTVPLSGFTAHLPANAFSYDKLACFLKKSSIPSYRTTFTFNEAIDESMNALTSLYFNYHRLRPQVFHHASGCYITVISFELGNIYFYN</sequence>
<reference evidence="2" key="1">
    <citation type="submission" date="2022-11" db="UniProtKB">
        <authorList>
            <consortium name="WormBaseParasite"/>
        </authorList>
    </citation>
    <scope>IDENTIFICATION</scope>
</reference>
<name>A0AC35FWE2_9BILA</name>
<evidence type="ECO:0000313" key="2">
    <source>
        <dbReference type="WBParaSite" id="PS1159_v2.g2158.t1"/>
    </source>
</evidence>
<accession>A0AC35FWE2</accession>